<dbReference type="Gene3D" id="3.30.1360.120">
    <property type="entry name" value="Probable tRNA modification gtpase trme, domain 1"/>
    <property type="match status" value="1"/>
</dbReference>
<dbReference type="InterPro" id="IPR027266">
    <property type="entry name" value="TrmE/GcvT-like"/>
</dbReference>
<dbReference type="PANTHER" id="PTHR22602:SF0">
    <property type="entry name" value="TRANSFERASE CAF17, MITOCHONDRIAL-RELATED"/>
    <property type="match status" value="1"/>
</dbReference>
<keyword evidence="1" id="KW-0809">Transit peptide</keyword>
<evidence type="ECO:0000256" key="1">
    <source>
        <dbReference type="ARBA" id="ARBA00022946"/>
    </source>
</evidence>
<accession>A0ABX7B7Q6</accession>
<name>A0ABX7B7Q6_9PROT</name>
<dbReference type="SUPFAM" id="SSF103025">
    <property type="entry name" value="Folate-binding domain"/>
    <property type="match status" value="1"/>
</dbReference>
<sequence length="298" mass="32011">MNPSYVTLAPRGILAIDGADRTAFLQGLVTNDVTPVGPSRAVYSALLTPQGKFLHDFFIAALGDRLLLDCEAERLADLQRRLKLYKLRSKVALEDGSARFSVTALFGDGVLEALGLPAEPGAAAALGDGIAFTDPRLPALGARAILPRGTEAAVLEAKGFRPAAPDAYERLRLEFGVPDGSRDMLVDKAILLENGLDELNAISWRKGCYMGQELTARTRYRGLVRKRLMPVAVEGPLPEPGALVMLGDKEAGEMRTGAGDRALALLRLEEVERARAEGLPLLAGETRIVPGRPDWAAY</sequence>
<protein>
    <submittedName>
        <fullName evidence="3">Folate-binding protein YgfZ</fullName>
    </submittedName>
</protein>
<feature type="domain" description="CAF17 C-terminal" evidence="2">
    <location>
        <begin position="225"/>
        <end position="297"/>
    </location>
</feature>
<reference evidence="3" key="1">
    <citation type="submission" date="2021-02" db="EMBL/GenBank/DDBJ databases">
        <title>Skermanella TT6 skin isolate.</title>
        <authorList>
            <person name="Lee K."/>
            <person name="Ganzorig M."/>
        </authorList>
    </citation>
    <scope>NUCLEOTIDE SEQUENCE</scope>
    <source>
        <strain evidence="3">TT6</strain>
    </source>
</reference>
<dbReference type="NCBIfam" id="TIGR03317">
    <property type="entry name" value="ygfZ_signature"/>
    <property type="match status" value="1"/>
</dbReference>
<dbReference type="InterPro" id="IPR017703">
    <property type="entry name" value="YgfZ/GCV_T_CS"/>
</dbReference>
<organism evidence="3 4">
    <name type="scientific">Skermanella cutis</name>
    <dbReference type="NCBI Taxonomy" id="2775420"/>
    <lineage>
        <taxon>Bacteria</taxon>
        <taxon>Pseudomonadati</taxon>
        <taxon>Pseudomonadota</taxon>
        <taxon>Alphaproteobacteria</taxon>
        <taxon>Rhodospirillales</taxon>
        <taxon>Azospirillaceae</taxon>
        <taxon>Skermanella</taxon>
    </lineage>
</organism>
<keyword evidence="4" id="KW-1185">Reference proteome</keyword>
<dbReference type="Pfam" id="PF25455">
    <property type="entry name" value="Beta-barrel_CAF17_C"/>
    <property type="match status" value="1"/>
</dbReference>
<evidence type="ECO:0000313" key="3">
    <source>
        <dbReference type="EMBL" id="QQP90169.1"/>
    </source>
</evidence>
<dbReference type="EMBL" id="CP067420">
    <property type="protein sequence ID" value="QQP90169.1"/>
    <property type="molecule type" value="Genomic_DNA"/>
</dbReference>
<dbReference type="InterPro" id="IPR045179">
    <property type="entry name" value="YgfZ/GcvT"/>
</dbReference>
<dbReference type="Proteomes" id="UP000595197">
    <property type="component" value="Chromosome"/>
</dbReference>
<evidence type="ECO:0000313" key="4">
    <source>
        <dbReference type="Proteomes" id="UP000595197"/>
    </source>
</evidence>
<evidence type="ECO:0000259" key="2">
    <source>
        <dbReference type="Pfam" id="PF25455"/>
    </source>
</evidence>
<dbReference type="InterPro" id="IPR057460">
    <property type="entry name" value="CAF17_C"/>
</dbReference>
<proteinExistence type="predicted"/>
<dbReference type="RefSeq" id="WP_201077097.1">
    <property type="nucleotide sequence ID" value="NZ_CP067420.1"/>
</dbReference>
<gene>
    <name evidence="3" type="ORF">IGS68_02550</name>
</gene>
<dbReference type="PANTHER" id="PTHR22602">
    <property type="entry name" value="TRANSFERASE CAF17, MITOCHONDRIAL-RELATED"/>
    <property type="match status" value="1"/>
</dbReference>